<dbReference type="Proteomes" id="UP000186817">
    <property type="component" value="Unassembled WGS sequence"/>
</dbReference>
<proteinExistence type="predicted"/>
<dbReference type="AlphaFoldDB" id="A0A1Q9CKX4"/>
<evidence type="ECO:0000313" key="2">
    <source>
        <dbReference type="EMBL" id="OLP83583.1"/>
    </source>
</evidence>
<protein>
    <submittedName>
        <fullName evidence="2">Uncharacterized protein</fullName>
    </submittedName>
</protein>
<evidence type="ECO:0000313" key="3">
    <source>
        <dbReference type="Proteomes" id="UP000186817"/>
    </source>
</evidence>
<comment type="caution">
    <text evidence="2">The sequence shown here is derived from an EMBL/GenBank/DDBJ whole genome shotgun (WGS) entry which is preliminary data.</text>
</comment>
<gene>
    <name evidence="2" type="ORF">AK812_SmicGene35640</name>
</gene>
<accession>A0A1Q9CKX4</accession>
<reference evidence="2 3" key="1">
    <citation type="submission" date="2016-02" db="EMBL/GenBank/DDBJ databases">
        <title>Genome analysis of coral dinoflagellate symbionts highlights evolutionary adaptations to a symbiotic lifestyle.</title>
        <authorList>
            <person name="Aranda M."/>
            <person name="Li Y."/>
            <person name="Liew Y.J."/>
            <person name="Baumgarten S."/>
            <person name="Simakov O."/>
            <person name="Wilson M."/>
            <person name="Piel J."/>
            <person name="Ashoor H."/>
            <person name="Bougouffa S."/>
            <person name="Bajic V.B."/>
            <person name="Ryu T."/>
            <person name="Ravasi T."/>
            <person name="Bayer T."/>
            <person name="Micklem G."/>
            <person name="Kim H."/>
            <person name="Bhak J."/>
            <person name="Lajeunesse T.C."/>
            <person name="Voolstra C.R."/>
        </authorList>
    </citation>
    <scope>NUCLEOTIDE SEQUENCE [LARGE SCALE GENOMIC DNA]</scope>
    <source>
        <strain evidence="2 3">CCMP2467</strain>
    </source>
</reference>
<organism evidence="2 3">
    <name type="scientific">Symbiodinium microadriaticum</name>
    <name type="common">Dinoflagellate</name>
    <name type="synonym">Zooxanthella microadriatica</name>
    <dbReference type="NCBI Taxonomy" id="2951"/>
    <lineage>
        <taxon>Eukaryota</taxon>
        <taxon>Sar</taxon>
        <taxon>Alveolata</taxon>
        <taxon>Dinophyceae</taxon>
        <taxon>Suessiales</taxon>
        <taxon>Symbiodiniaceae</taxon>
        <taxon>Symbiodinium</taxon>
    </lineage>
</organism>
<sequence length="243" mass="26938">MPRACDILLSCTRLPVPALAHWERQWLTLAQTFVQWMRELTDHEKKFPDWSHGARRRPSIRGDGPTGQTTRLQGASLPVKRQSQKSARAAKWSSRTFGPGLSTLAKAMVVSKKCVEGPSRLLLENGSAPGDAPNALLVKAAEWIRQADYAEWLDVTLRARIADTKYDRYGDCATVWAFQATSFQVSAEVSALRTVQTIPETPSLEEGFAEFQKMQALTTEKLAETREGCEAGSYDEGAEASCF</sequence>
<feature type="region of interest" description="Disordered" evidence="1">
    <location>
        <begin position="48"/>
        <end position="80"/>
    </location>
</feature>
<dbReference type="EMBL" id="LSRX01001106">
    <property type="protein sequence ID" value="OLP83583.1"/>
    <property type="molecule type" value="Genomic_DNA"/>
</dbReference>
<evidence type="ECO:0000256" key="1">
    <source>
        <dbReference type="SAM" id="MobiDB-lite"/>
    </source>
</evidence>
<name>A0A1Q9CKX4_SYMMI</name>
<keyword evidence="3" id="KW-1185">Reference proteome</keyword>